<dbReference type="PANTHER" id="PTHR43744">
    <property type="entry name" value="ABC TRANSPORTER PERMEASE PROTEIN MG189-RELATED-RELATED"/>
    <property type="match status" value="1"/>
</dbReference>
<name>A0ABT6H7S8_9BACI</name>
<dbReference type="SUPFAM" id="SSF161098">
    <property type="entry name" value="MetI-like"/>
    <property type="match status" value="1"/>
</dbReference>
<sequence>MKKTNYILLLIKWIFALLVVAPLLYALSLSFMRPEEIFSNPRVWIPGTGYLDNYKQALNGAPLFTFIRNSFIVSAVVTVGQICVCSLAAFAFSYFPMKGKKLLFILVLATMMIPGESTIIANYMTISSWNWMDTFTGLTVPFLTSAMGIFLMRQSFLTIPKELYEAAKMDGCGNFRFFTNILLPLSRPAVASLGVYTFLSTWNQYMWPLLITNRDEMRTVQIGIGMLQNAESQSYGVIMAGIVLVLIPSIFIFIIFQKQLVSGITTGSVKG</sequence>
<dbReference type="PANTHER" id="PTHR43744:SF8">
    <property type="entry name" value="SN-GLYCEROL-3-PHOSPHATE TRANSPORT SYSTEM PERMEASE PROTEIN UGPE"/>
    <property type="match status" value="1"/>
</dbReference>
<reference evidence="9 10" key="1">
    <citation type="submission" date="2023-04" db="EMBL/GenBank/DDBJ databases">
        <title>Ectobacillus antri isolated from activated sludge.</title>
        <authorList>
            <person name="Yan P."/>
            <person name="Liu X."/>
        </authorList>
    </citation>
    <scope>NUCLEOTIDE SEQUENCE [LARGE SCALE GENOMIC DNA]</scope>
    <source>
        <strain evidence="9 10">C18H</strain>
    </source>
</reference>
<dbReference type="PROSITE" id="PS50928">
    <property type="entry name" value="ABC_TM1"/>
    <property type="match status" value="1"/>
</dbReference>
<comment type="caution">
    <text evidence="9">The sequence shown here is derived from an EMBL/GenBank/DDBJ whole genome shotgun (WGS) entry which is preliminary data.</text>
</comment>
<dbReference type="Proteomes" id="UP001218246">
    <property type="component" value="Unassembled WGS sequence"/>
</dbReference>
<keyword evidence="3" id="KW-1003">Cell membrane</keyword>
<keyword evidence="4 7" id="KW-0812">Transmembrane</keyword>
<organism evidence="9 10">
    <name type="scientific">Ectobacillus antri</name>
    <dbReference type="NCBI Taxonomy" id="2486280"/>
    <lineage>
        <taxon>Bacteria</taxon>
        <taxon>Bacillati</taxon>
        <taxon>Bacillota</taxon>
        <taxon>Bacilli</taxon>
        <taxon>Bacillales</taxon>
        <taxon>Bacillaceae</taxon>
        <taxon>Ectobacillus</taxon>
    </lineage>
</organism>
<evidence type="ECO:0000313" key="10">
    <source>
        <dbReference type="Proteomes" id="UP001218246"/>
    </source>
</evidence>
<evidence type="ECO:0000256" key="6">
    <source>
        <dbReference type="ARBA" id="ARBA00023136"/>
    </source>
</evidence>
<feature type="transmembrane region" description="Helical" evidence="7">
    <location>
        <begin position="71"/>
        <end position="95"/>
    </location>
</feature>
<evidence type="ECO:0000256" key="2">
    <source>
        <dbReference type="ARBA" id="ARBA00022448"/>
    </source>
</evidence>
<dbReference type="InterPro" id="IPR000515">
    <property type="entry name" value="MetI-like"/>
</dbReference>
<protein>
    <submittedName>
        <fullName evidence="9">Carbohydrate ABC transporter permease</fullName>
    </submittedName>
</protein>
<comment type="similarity">
    <text evidence="7">Belongs to the binding-protein-dependent transport system permease family.</text>
</comment>
<gene>
    <name evidence="9" type="ORF">P6P90_11930</name>
</gene>
<evidence type="ECO:0000256" key="5">
    <source>
        <dbReference type="ARBA" id="ARBA00022989"/>
    </source>
</evidence>
<dbReference type="RefSeq" id="WP_278018390.1">
    <property type="nucleotide sequence ID" value="NZ_JARRRY010000011.1"/>
</dbReference>
<evidence type="ECO:0000256" key="7">
    <source>
        <dbReference type="RuleBase" id="RU363032"/>
    </source>
</evidence>
<accession>A0ABT6H7S8</accession>
<keyword evidence="5 7" id="KW-1133">Transmembrane helix</keyword>
<proteinExistence type="inferred from homology"/>
<dbReference type="CDD" id="cd06261">
    <property type="entry name" value="TM_PBP2"/>
    <property type="match status" value="1"/>
</dbReference>
<dbReference type="Gene3D" id="1.10.3720.10">
    <property type="entry name" value="MetI-like"/>
    <property type="match status" value="1"/>
</dbReference>
<keyword evidence="10" id="KW-1185">Reference proteome</keyword>
<evidence type="ECO:0000259" key="8">
    <source>
        <dbReference type="PROSITE" id="PS50928"/>
    </source>
</evidence>
<evidence type="ECO:0000256" key="3">
    <source>
        <dbReference type="ARBA" id="ARBA00022475"/>
    </source>
</evidence>
<dbReference type="InterPro" id="IPR035906">
    <property type="entry name" value="MetI-like_sf"/>
</dbReference>
<keyword evidence="2 7" id="KW-0813">Transport</keyword>
<feature type="transmembrane region" description="Helical" evidence="7">
    <location>
        <begin position="135"/>
        <end position="156"/>
    </location>
</feature>
<feature type="domain" description="ABC transmembrane type-1" evidence="8">
    <location>
        <begin position="67"/>
        <end position="256"/>
    </location>
</feature>
<feature type="transmembrane region" description="Helical" evidence="7">
    <location>
        <begin position="7"/>
        <end position="27"/>
    </location>
</feature>
<evidence type="ECO:0000256" key="1">
    <source>
        <dbReference type="ARBA" id="ARBA00004651"/>
    </source>
</evidence>
<evidence type="ECO:0000256" key="4">
    <source>
        <dbReference type="ARBA" id="ARBA00022692"/>
    </source>
</evidence>
<feature type="transmembrane region" description="Helical" evidence="7">
    <location>
        <begin position="177"/>
        <end position="199"/>
    </location>
</feature>
<evidence type="ECO:0000313" key="9">
    <source>
        <dbReference type="EMBL" id="MDG5754677.1"/>
    </source>
</evidence>
<dbReference type="Pfam" id="PF00528">
    <property type="entry name" value="BPD_transp_1"/>
    <property type="match status" value="1"/>
</dbReference>
<feature type="transmembrane region" description="Helical" evidence="7">
    <location>
        <begin position="235"/>
        <end position="256"/>
    </location>
</feature>
<comment type="subcellular location">
    <subcellularLocation>
        <location evidence="1 7">Cell membrane</location>
        <topology evidence="1 7">Multi-pass membrane protein</topology>
    </subcellularLocation>
</comment>
<dbReference type="EMBL" id="JARULN010000011">
    <property type="protein sequence ID" value="MDG5754677.1"/>
    <property type="molecule type" value="Genomic_DNA"/>
</dbReference>
<feature type="transmembrane region" description="Helical" evidence="7">
    <location>
        <begin position="102"/>
        <end position="123"/>
    </location>
</feature>
<keyword evidence="6 7" id="KW-0472">Membrane</keyword>